<evidence type="ECO:0000313" key="4">
    <source>
        <dbReference type="Proteomes" id="UP000823612"/>
    </source>
</evidence>
<dbReference type="NCBIfam" id="NF038128">
    <property type="entry name" value="choice_anch_J"/>
    <property type="match status" value="1"/>
</dbReference>
<proteinExistence type="predicted"/>
<organism evidence="3 4">
    <name type="scientific">Candidatus Pullibacteroides excrementavium</name>
    <dbReference type="NCBI Taxonomy" id="2840905"/>
    <lineage>
        <taxon>Bacteria</taxon>
        <taxon>Pseudomonadati</taxon>
        <taxon>Bacteroidota</taxon>
        <taxon>Bacteroidia</taxon>
        <taxon>Bacteroidales</taxon>
        <taxon>Candidatus Pullibacteroides</taxon>
    </lineage>
</organism>
<reference evidence="3" key="2">
    <citation type="journal article" date="2021" name="PeerJ">
        <title>Extensive microbial diversity within the chicken gut microbiome revealed by metagenomics and culture.</title>
        <authorList>
            <person name="Gilroy R."/>
            <person name="Ravi A."/>
            <person name="Getino M."/>
            <person name="Pursley I."/>
            <person name="Horton D.L."/>
            <person name="Alikhan N.F."/>
            <person name="Baker D."/>
            <person name="Gharbi K."/>
            <person name="Hall N."/>
            <person name="Watson M."/>
            <person name="Adriaenssens E.M."/>
            <person name="Foster-Nyarko E."/>
            <person name="Jarju S."/>
            <person name="Secka A."/>
            <person name="Antonio M."/>
            <person name="Oren A."/>
            <person name="Chaudhuri R.R."/>
            <person name="La Ragione R."/>
            <person name="Hildebrand F."/>
            <person name="Pallen M.J."/>
        </authorList>
    </citation>
    <scope>NUCLEOTIDE SEQUENCE</scope>
    <source>
        <strain evidence="3">2889</strain>
    </source>
</reference>
<feature type="domain" description="Cleaved adhesin" evidence="2">
    <location>
        <begin position="185"/>
        <end position="205"/>
    </location>
</feature>
<sequence>MKRILFLLLAGVFCSLPLLAENMPYTIDFAESQEGWAFTDGDGDGNTWAMNPSYPDGICSRSNSQGTDDWLTSPVFSFESGKSYTVIFNMAQASSSGGNPSLELRFGSKDDNGEVLATYGIYEILVTPQANCTFTASMSGDYSLSIRNATSGGADLLMVKDFYVVCNDAGIELPYTQDFRLSLGDWEVLDANGDGTTWTSSSDGVYTPLIYTLSDDWLISPELPFEANVAYQMVVDKSPLGNVGSDDKIDVYAGQGSDVSAYRQIGSLDMTADASDTVLFYFETAGDYRVALRNQSAGYGVWYIHSVTVEEQLLPEQDELTLLYMDFTRAVLASDWTIIDANEDGNLWHLGELGASGIVLARSNEDAQDDWLISPVMEMEAGQSYILAFQAAAQGNMEDEILNVFLGTDATAASMSDTLTVQRLAANQDTLCYLKITSEKAGNYRIGFQAASPARNGMLLLRSVRVRQSEGIVPLVPTEYALSSNIRTGEALLSWVNPVMDKENILIDQPVHIVISRNGSAIDTVAGQAGEAMTYVDRPVPFSGEARYGIAAYVEEGLLGEDTVLSVVLDDFQGEPNPLFIWGGTEEGRLPFTEWTIRNEDGYMTWEYQENRNNWYMTAKSSRDEWLFSPGVNLSPNRRYILEMNVQASINFPAYFEIYIGRDSTISSQRKVCDFTVEGNGSMAYATPQVGIEEAGTYYFAIRCTGNQNQIMLWDAGIYYLENESDPLNLPYFEDFSDELSLADWAMSGDISLSLVEDPDNGGYRLESGYGAAHEEYAFTPLMNFEEGYEYEVSFDYAYDGDTAGDYGFELSMSNGRSDVELIPSTTYSMQGEGSHSFRFVPVESGTYCVALRLATSETGGNAVFDNLEVGRNIYAELPYADNLDSLAEDMALMGWSGVAAVAGEASGMEMVLENQAASVWFNHRDMREQYAISFKLRNMADLAVGVTNGQDTVMIDTIAAGSAYAAFALDIPKMQEEAYAFRVLFQHEGNAEVRMDSIAVYALDRQIVTCAPTDFGVAYSSMDDLIVMSWLNPAMEADSMPLTQEVTVTVYRSGVEWASLTGSPGQRMSVEMPNDNVTENGMMLFRAVPSVKGVAGKAATAMLDRTEQVLRVERYAYDFSEDEDWQAEGWTLSDDSLYVAEGDASLSSEDFSLESGRLYQVRYAFLTDADHAASLTLTVTDGTESGTWSQSFDKAYIGLDRFGQWPEFSFALPRVEQTGNYHVVLEAGDVAESVSLKYVNIYEVKEYPAVCDIPYSNNFDEEVEGLYLVEPNWTVSIATNPWNITRMDGEVAAYSGSQALVAPSTEALARGDLVFTPLFPIQENVKYELSFRLYKPGANTSLALVYAPTPGTDTYEVIDEWADACEEWTECAIEMTAAVADTLTFGFFAYSTAAQDGMIGIDDFRIVAIDTLPADTTAIERPVEELEMHYYAGNLYLPDARGKFDIYSVDGKRVMTGEIRPVVSVEHLRRGMYIVRVRTLEGNIRVLKFVR</sequence>
<evidence type="ECO:0000313" key="3">
    <source>
        <dbReference type="EMBL" id="MBO8431898.1"/>
    </source>
</evidence>
<dbReference type="Pfam" id="PF07675">
    <property type="entry name" value="Cleaved_Adhesin"/>
    <property type="match status" value="2"/>
</dbReference>
<reference evidence="3" key="1">
    <citation type="submission" date="2020-10" db="EMBL/GenBank/DDBJ databases">
        <authorList>
            <person name="Gilroy R."/>
        </authorList>
    </citation>
    <scope>NUCLEOTIDE SEQUENCE</scope>
    <source>
        <strain evidence="3">2889</strain>
    </source>
</reference>
<evidence type="ECO:0000256" key="1">
    <source>
        <dbReference type="SAM" id="SignalP"/>
    </source>
</evidence>
<dbReference type="Gene3D" id="2.60.120.200">
    <property type="match status" value="4"/>
</dbReference>
<feature type="signal peptide" evidence="1">
    <location>
        <begin position="1"/>
        <end position="20"/>
    </location>
</feature>
<dbReference type="EMBL" id="JADIMZ010000016">
    <property type="protein sequence ID" value="MBO8431898.1"/>
    <property type="molecule type" value="Genomic_DNA"/>
</dbReference>
<feature type="chain" id="PRO_5039250233" evidence="1">
    <location>
        <begin position="21"/>
        <end position="1492"/>
    </location>
</feature>
<accession>A0A9D9DQQ7</accession>
<dbReference type="InterPro" id="IPR011628">
    <property type="entry name" value="Cleaved_adhesin"/>
</dbReference>
<comment type="caution">
    <text evidence="3">The sequence shown here is derived from an EMBL/GenBank/DDBJ whole genome shotgun (WGS) entry which is preliminary data.</text>
</comment>
<feature type="domain" description="Cleaved adhesin" evidence="2">
    <location>
        <begin position="322"/>
        <end position="413"/>
    </location>
</feature>
<dbReference type="Proteomes" id="UP000823612">
    <property type="component" value="Unassembled WGS sequence"/>
</dbReference>
<name>A0A9D9DQQ7_9BACT</name>
<protein>
    <submittedName>
        <fullName evidence="3">T9SS type A sorting domain-containing protein</fullName>
    </submittedName>
</protein>
<keyword evidence="1" id="KW-0732">Signal</keyword>
<evidence type="ECO:0000259" key="2">
    <source>
        <dbReference type="Pfam" id="PF07675"/>
    </source>
</evidence>
<dbReference type="Gene3D" id="2.60.120.260">
    <property type="entry name" value="Galactose-binding domain-like"/>
    <property type="match status" value="1"/>
</dbReference>
<gene>
    <name evidence="3" type="ORF">IAB08_01210</name>
</gene>